<protein>
    <submittedName>
        <fullName evidence="1">Uncharacterized protein</fullName>
    </submittedName>
</protein>
<dbReference type="Proteomes" id="UP000037069">
    <property type="component" value="Unassembled WGS sequence"/>
</dbReference>
<keyword evidence="2" id="KW-1185">Reference proteome</keyword>
<evidence type="ECO:0000313" key="2">
    <source>
        <dbReference type="Proteomes" id="UP000037069"/>
    </source>
</evidence>
<name>A0A0L0BNV9_LUCCU</name>
<dbReference type="AlphaFoldDB" id="A0A0L0BNV9"/>
<gene>
    <name evidence="1" type="ORF">FF38_03997</name>
</gene>
<organism evidence="1 2">
    <name type="scientific">Lucilia cuprina</name>
    <name type="common">Green bottle fly</name>
    <name type="synonym">Australian sheep blowfly</name>
    <dbReference type="NCBI Taxonomy" id="7375"/>
    <lineage>
        <taxon>Eukaryota</taxon>
        <taxon>Metazoa</taxon>
        <taxon>Ecdysozoa</taxon>
        <taxon>Arthropoda</taxon>
        <taxon>Hexapoda</taxon>
        <taxon>Insecta</taxon>
        <taxon>Pterygota</taxon>
        <taxon>Neoptera</taxon>
        <taxon>Endopterygota</taxon>
        <taxon>Diptera</taxon>
        <taxon>Brachycera</taxon>
        <taxon>Muscomorpha</taxon>
        <taxon>Oestroidea</taxon>
        <taxon>Calliphoridae</taxon>
        <taxon>Luciliinae</taxon>
        <taxon>Lucilia</taxon>
    </lineage>
</organism>
<reference evidence="1 2" key="1">
    <citation type="journal article" date="2015" name="Nat. Commun.">
        <title>Lucilia cuprina genome unlocks parasitic fly biology to underpin future interventions.</title>
        <authorList>
            <person name="Anstead C.A."/>
            <person name="Korhonen P.K."/>
            <person name="Young N.D."/>
            <person name="Hall R.S."/>
            <person name="Jex A.R."/>
            <person name="Murali S.C."/>
            <person name="Hughes D.S."/>
            <person name="Lee S.F."/>
            <person name="Perry T."/>
            <person name="Stroehlein A.J."/>
            <person name="Ansell B.R."/>
            <person name="Breugelmans B."/>
            <person name="Hofmann A."/>
            <person name="Qu J."/>
            <person name="Dugan S."/>
            <person name="Lee S.L."/>
            <person name="Chao H."/>
            <person name="Dinh H."/>
            <person name="Han Y."/>
            <person name="Doddapaneni H.V."/>
            <person name="Worley K.C."/>
            <person name="Muzny D.M."/>
            <person name="Ioannidis P."/>
            <person name="Waterhouse R.M."/>
            <person name="Zdobnov E.M."/>
            <person name="James P.J."/>
            <person name="Bagnall N.H."/>
            <person name="Kotze A.C."/>
            <person name="Gibbs R.A."/>
            <person name="Richards S."/>
            <person name="Batterham P."/>
            <person name="Gasser R.B."/>
        </authorList>
    </citation>
    <scope>NUCLEOTIDE SEQUENCE [LARGE SCALE GENOMIC DNA]</scope>
    <source>
        <strain evidence="1 2">LS</strain>
        <tissue evidence="1">Full body</tissue>
    </source>
</reference>
<comment type="caution">
    <text evidence="1">The sequence shown here is derived from an EMBL/GenBank/DDBJ whole genome shotgun (WGS) entry which is preliminary data.</text>
</comment>
<accession>A0A0L0BNV9</accession>
<evidence type="ECO:0000313" key="1">
    <source>
        <dbReference type="EMBL" id="KNC21742.1"/>
    </source>
</evidence>
<sequence length="188" mass="21806">MSVRPCKPCHQTVGRNFEVPLQNLTLISAIVLSISDANGALRRLSLLFVAKILCKALSENHHKYQCKGNVNNLNLIFMYDKYVYPFLNEARLTDRRQTVRWIDNEENNTELLTQSKMKKFYLQSFRKTVHCLQMAALRQYDFCSSVCQPNDRVSRQPASNAAYLCHMNYLDLQSPDVVSTVRFMLSQF</sequence>
<proteinExistence type="predicted"/>
<dbReference type="EMBL" id="JRES01001582">
    <property type="protein sequence ID" value="KNC21742.1"/>
    <property type="molecule type" value="Genomic_DNA"/>
</dbReference>